<dbReference type="EMBL" id="LMTR01000073">
    <property type="protein sequence ID" value="KWT66227.1"/>
    <property type="molecule type" value="Genomic_DNA"/>
</dbReference>
<keyword evidence="7" id="KW-0479">Metal-binding</keyword>
<dbReference type="Gene3D" id="3.10.450.50">
    <property type="match status" value="1"/>
</dbReference>
<organism evidence="20 21">
    <name type="scientific">Hyphomicrobium sulfonivorans</name>
    <dbReference type="NCBI Taxonomy" id="121290"/>
    <lineage>
        <taxon>Bacteria</taxon>
        <taxon>Pseudomonadati</taxon>
        <taxon>Pseudomonadota</taxon>
        <taxon>Alphaproteobacteria</taxon>
        <taxon>Hyphomicrobiales</taxon>
        <taxon>Hyphomicrobiaceae</taxon>
        <taxon>Hyphomicrobium</taxon>
    </lineage>
</organism>
<dbReference type="RefSeq" id="WP_068462800.1">
    <property type="nucleotide sequence ID" value="NZ_LMTR01000073.1"/>
</dbReference>
<evidence type="ECO:0000256" key="6">
    <source>
        <dbReference type="ARBA" id="ARBA00022519"/>
    </source>
</evidence>
<dbReference type="SMART" id="SM00957">
    <property type="entry name" value="SecA_DEAD"/>
    <property type="match status" value="1"/>
</dbReference>
<comment type="cofactor">
    <cofactor evidence="1">
        <name>Zn(2+)</name>
        <dbReference type="ChEBI" id="CHEBI:29105"/>
    </cofactor>
</comment>
<dbReference type="SUPFAM" id="SSF81767">
    <property type="entry name" value="Pre-protein crosslinking domain of SecA"/>
    <property type="match status" value="1"/>
</dbReference>
<feature type="binding site" evidence="15">
    <location>
        <position position="91"/>
    </location>
    <ligand>
        <name>ATP</name>
        <dbReference type="ChEBI" id="CHEBI:30616"/>
    </ligand>
</feature>
<dbReference type="GO" id="GO:0005829">
    <property type="term" value="C:cytosol"/>
    <property type="evidence" value="ECO:0007669"/>
    <property type="project" value="TreeGrafter"/>
</dbReference>
<keyword evidence="13 15" id="KW-0811">Translocation</keyword>
<dbReference type="PROSITE" id="PS51196">
    <property type="entry name" value="SECA_MOTOR_DEAD"/>
    <property type="match status" value="1"/>
</dbReference>
<dbReference type="NCBIfam" id="NF009538">
    <property type="entry name" value="PRK12904.1"/>
    <property type="match status" value="1"/>
</dbReference>
<evidence type="ECO:0000256" key="14">
    <source>
        <dbReference type="ARBA" id="ARBA00023136"/>
    </source>
</evidence>
<dbReference type="InterPro" id="IPR011130">
    <property type="entry name" value="SecA_preprotein_X-link_dom"/>
</dbReference>
<keyword evidence="3 15" id="KW-0813">Transport</keyword>
<dbReference type="GO" id="GO:0004386">
    <property type="term" value="F:helicase activity"/>
    <property type="evidence" value="ECO:0007669"/>
    <property type="project" value="UniProtKB-KW"/>
</dbReference>
<evidence type="ECO:0000256" key="16">
    <source>
        <dbReference type="RuleBase" id="RU003874"/>
    </source>
</evidence>
<dbReference type="SMART" id="SM00958">
    <property type="entry name" value="SecA_PP_bind"/>
    <property type="match status" value="1"/>
</dbReference>
<dbReference type="GO" id="GO:0006605">
    <property type="term" value="P:protein targeting"/>
    <property type="evidence" value="ECO:0007669"/>
    <property type="project" value="UniProtKB-UniRule"/>
</dbReference>
<dbReference type="PANTHER" id="PTHR30612">
    <property type="entry name" value="SECA INNER MEMBRANE COMPONENT OF SEC PROTEIN SECRETION SYSTEM"/>
    <property type="match status" value="1"/>
</dbReference>
<dbReference type="STRING" id="121290.APY04_2423"/>
<evidence type="ECO:0000256" key="3">
    <source>
        <dbReference type="ARBA" id="ARBA00022448"/>
    </source>
</evidence>
<keyword evidence="4 15" id="KW-1003">Cell membrane</keyword>
<gene>
    <name evidence="15" type="primary">secA</name>
    <name evidence="20" type="ORF">APY04_2423</name>
</gene>
<dbReference type="FunFam" id="3.40.50.300:FF:000334">
    <property type="entry name" value="Protein translocase subunit SecA"/>
    <property type="match status" value="1"/>
</dbReference>
<evidence type="ECO:0000256" key="17">
    <source>
        <dbReference type="SAM" id="MobiDB-lite"/>
    </source>
</evidence>
<dbReference type="InterPro" id="IPR044722">
    <property type="entry name" value="SecA_SF2_C"/>
</dbReference>
<keyword evidence="20" id="KW-0378">Hydrolase</keyword>
<evidence type="ECO:0000256" key="15">
    <source>
        <dbReference type="HAMAP-Rule" id="MF_01382"/>
    </source>
</evidence>
<reference evidence="20 21" key="1">
    <citation type="submission" date="2015-10" db="EMBL/GenBank/DDBJ databases">
        <title>Transcriptomic analysis of a linuron degrading triple-species bacterial consortium.</title>
        <authorList>
            <person name="Albers P."/>
        </authorList>
    </citation>
    <scope>NUCLEOTIDE SEQUENCE [LARGE SCALE GENOMIC DNA]</scope>
    <source>
        <strain evidence="20 21">WDL6</strain>
    </source>
</reference>
<accession>A0A109BDJ8</accession>
<keyword evidence="20" id="KW-0347">Helicase</keyword>
<dbReference type="InterPro" id="IPR011116">
    <property type="entry name" value="SecA_Wing/Scaffold"/>
</dbReference>
<dbReference type="SUPFAM" id="SSF52540">
    <property type="entry name" value="P-loop containing nucleoside triphosphate hydrolases"/>
    <property type="match status" value="2"/>
</dbReference>
<dbReference type="GO" id="GO:0017038">
    <property type="term" value="P:protein import"/>
    <property type="evidence" value="ECO:0007669"/>
    <property type="project" value="InterPro"/>
</dbReference>
<dbReference type="FunFam" id="3.40.50.300:FF:000113">
    <property type="entry name" value="Preprotein translocase subunit SecA"/>
    <property type="match status" value="1"/>
</dbReference>
<feature type="binding site" evidence="15">
    <location>
        <begin position="109"/>
        <end position="113"/>
    </location>
    <ligand>
        <name>ATP</name>
        <dbReference type="ChEBI" id="CHEBI:30616"/>
    </ligand>
</feature>
<dbReference type="GO" id="GO:0043952">
    <property type="term" value="P:protein transport by the Sec complex"/>
    <property type="evidence" value="ECO:0007669"/>
    <property type="project" value="UniProtKB-ARBA"/>
</dbReference>
<feature type="compositionally biased region" description="Basic and acidic residues" evidence="17">
    <location>
        <begin position="924"/>
        <end position="933"/>
    </location>
</feature>
<evidence type="ECO:0000256" key="11">
    <source>
        <dbReference type="ARBA" id="ARBA00022927"/>
    </source>
</evidence>
<dbReference type="Proteomes" id="UP000059074">
    <property type="component" value="Unassembled WGS sequence"/>
</dbReference>
<dbReference type="GO" id="GO:0005524">
    <property type="term" value="F:ATP binding"/>
    <property type="evidence" value="ECO:0007669"/>
    <property type="project" value="UniProtKB-UniRule"/>
</dbReference>
<feature type="binding site" evidence="15">
    <location>
        <position position="550"/>
    </location>
    <ligand>
        <name>ATP</name>
        <dbReference type="ChEBI" id="CHEBI:30616"/>
    </ligand>
</feature>
<dbReference type="NCBIfam" id="TIGR00963">
    <property type="entry name" value="secA"/>
    <property type="match status" value="1"/>
</dbReference>
<dbReference type="CDD" id="cd17928">
    <property type="entry name" value="DEXDc_SecA"/>
    <property type="match status" value="1"/>
</dbReference>
<comment type="catalytic activity">
    <reaction evidence="15">
        <text>ATP + H2O + cellular proteinSide 1 = ADP + phosphate + cellular proteinSide 2.</text>
        <dbReference type="EC" id="7.4.2.8"/>
    </reaction>
</comment>
<dbReference type="PATRIC" id="fig|121290.4.peg.325"/>
<sequence length="976" mass="109105">MLSTIGGFAAKIFGSSNERRVKGFRSRVEEINALEDELKGLTDDELRARTALFRQQLADGTVTLDDLLVPAFATVREGAKRALGMRHFDVQLIGGMVLHEGKIAEMKTGEGKTLVATLPVYLNALTGKGVHVVTVNDYLAQRDAEWMGKVYEFLGLTVGNIVHGLDDEERKTAYGCDVTYATNNELGFDYLRDNMKMDREEMVQRGHFYAIVDEVDSILIDEARTPLIISGPLEDRAELYQAVDDIIPKLVAEDFELDEKQRQVSLTETGNERVEQMLAEKGLMTGSLYDIENVTLVHHINSALKAHKLFQRDRDYIVKGGEVVIIDEFTGRMMPGRRYSEGLHQALEAKERVEIQPENQTLASITFQNYFRLYDKLAGMTGTASTEASEFLDIYGLDVVEIPTNVGVQRADEDDEIYRTAGEKYAAIVQTIADCCRRGQPILVGTVSIEKSEQLSELLKDKKYVQELGRKALAQADKLNGAKEQEYKNYLTEIGNYLVNAAAQAKGNASPIPHKVLNARYHEQEAGIVAQAGAPGAVTIATNMAGRGTDIQLGGNVDASVKDWVAAEREQGRAPDDAAIAAKRKELQALIAEQKTKALEAGGLYVLATERHESRRIDNQLRGRSGRQGDPGRSKFYLSLEDDLMRIFGSNRMDSVLKTLGLQEGEAITHPWMNKSLEMAQKKVEARNFDIRKQILKYDDVMNDQRKVIFDQRLDIMGEEDVSEIVKELRQQLVSELVRRYIPETAYAEQWNTAGLREAINGVFGLDLPIEDWANEEGIADQEIAERIQKEVDAKAERKAAELGDANFRQIEKMVVLQTLDHLWREHLVTLEHLRQVIGFRAYGQRDPLNEYKSEAFVLFEAMLANLREAVTGQLMHIELASPDSDFMQPVELPEMHASHVDPFSGMDELAMADAAIEGGARAQFDESGERRPPLQTRRAAGDFDPADPATWGRVARNAPCPCGSGKKFKHCHGRE</sequence>
<comment type="similarity">
    <text evidence="2 15 16">Belongs to the SecA family.</text>
</comment>
<evidence type="ECO:0000256" key="2">
    <source>
        <dbReference type="ARBA" id="ARBA00007650"/>
    </source>
</evidence>
<dbReference type="CDD" id="cd18803">
    <property type="entry name" value="SF2_C_secA"/>
    <property type="match status" value="1"/>
</dbReference>
<dbReference type="GO" id="GO:0046872">
    <property type="term" value="F:metal ion binding"/>
    <property type="evidence" value="ECO:0007669"/>
    <property type="project" value="UniProtKB-KW"/>
</dbReference>
<keyword evidence="10 15" id="KW-0067">ATP-binding</keyword>
<dbReference type="Pfam" id="PF01043">
    <property type="entry name" value="SecA_PP_bind"/>
    <property type="match status" value="1"/>
</dbReference>
<evidence type="ECO:0000256" key="1">
    <source>
        <dbReference type="ARBA" id="ARBA00001947"/>
    </source>
</evidence>
<proteinExistence type="inferred from homology"/>
<evidence type="ECO:0000313" key="21">
    <source>
        <dbReference type="Proteomes" id="UP000059074"/>
    </source>
</evidence>
<evidence type="ECO:0000256" key="5">
    <source>
        <dbReference type="ARBA" id="ARBA00022490"/>
    </source>
</evidence>
<dbReference type="GO" id="GO:0008564">
    <property type="term" value="F:protein-exporting ATPase activity"/>
    <property type="evidence" value="ECO:0007669"/>
    <property type="project" value="UniProtKB-EC"/>
</dbReference>
<dbReference type="InterPro" id="IPR036670">
    <property type="entry name" value="SecA_X-link_sf"/>
</dbReference>
<evidence type="ECO:0000256" key="13">
    <source>
        <dbReference type="ARBA" id="ARBA00023010"/>
    </source>
</evidence>
<feature type="domain" description="Helicase ATP-binding" evidence="18">
    <location>
        <begin position="93"/>
        <end position="251"/>
    </location>
</feature>
<dbReference type="Gene3D" id="3.40.50.300">
    <property type="entry name" value="P-loop containing nucleotide triphosphate hydrolases"/>
    <property type="match status" value="2"/>
</dbReference>
<comment type="subunit">
    <text evidence="15">Monomer and homodimer. Part of the essential Sec protein translocation apparatus which comprises SecA, SecYEG and auxiliary proteins SecDF-YajC and YidC.</text>
</comment>
<dbReference type="EC" id="7.4.2.8" evidence="15"/>
<comment type="function">
    <text evidence="15">Part of the Sec protein translocase complex. Interacts with the SecYEG preprotein conducting channel. Has a central role in coupling the hydrolysis of ATP to the transfer of proteins into and across the cell membrane, serving both as a receptor for the preprotein-SecB complex and as an ATP-driven molecular motor driving the stepwise translocation of polypeptide chains across the membrane.</text>
</comment>
<dbReference type="FunFam" id="3.90.1440.10:FF:000001">
    <property type="entry name" value="Preprotein translocase subunit SecA"/>
    <property type="match status" value="1"/>
</dbReference>
<dbReference type="Pfam" id="PF07516">
    <property type="entry name" value="SecA_SW"/>
    <property type="match status" value="1"/>
</dbReference>
<dbReference type="SUPFAM" id="SSF81886">
    <property type="entry name" value="Helical scaffold and wing domains of SecA"/>
    <property type="match status" value="1"/>
</dbReference>
<protein>
    <recommendedName>
        <fullName evidence="15 16">Protein translocase subunit SecA</fullName>
        <ecNumber evidence="15">7.4.2.8</ecNumber>
    </recommendedName>
</protein>
<keyword evidence="14 15" id="KW-0472">Membrane</keyword>
<keyword evidence="6" id="KW-0997">Cell inner membrane</keyword>
<dbReference type="PRINTS" id="PR00906">
    <property type="entry name" value="SECA"/>
</dbReference>
<dbReference type="InterPro" id="IPR004027">
    <property type="entry name" value="SEC_C_motif"/>
</dbReference>
<dbReference type="PROSITE" id="PS51192">
    <property type="entry name" value="HELICASE_ATP_BIND_1"/>
    <property type="match status" value="1"/>
</dbReference>
<comment type="subcellular location">
    <subcellularLocation>
        <location evidence="15">Cell membrane</location>
        <topology evidence="15">Peripheral membrane protein</topology>
        <orientation evidence="15">Cytoplasmic side</orientation>
    </subcellularLocation>
    <subcellularLocation>
        <location evidence="15">Cytoplasm</location>
    </subcellularLocation>
    <text evidence="15">Distribution is 50-50.</text>
</comment>
<dbReference type="Pfam" id="PF07517">
    <property type="entry name" value="SecA_DEAD"/>
    <property type="match status" value="1"/>
</dbReference>
<comment type="caution">
    <text evidence="20">The sequence shown here is derived from an EMBL/GenBank/DDBJ whole genome shotgun (WGS) entry which is preliminary data.</text>
</comment>
<dbReference type="Pfam" id="PF21090">
    <property type="entry name" value="P-loop_SecA"/>
    <property type="match status" value="1"/>
</dbReference>
<keyword evidence="5 15" id="KW-0963">Cytoplasm</keyword>
<dbReference type="InterPro" id="IPR011115">
    <property type="entry name" value="SecA_DEAD"/>
</dbReference>
<keyword evidence="11 15" id="KW-0653">Protein transport</keyword>
<dbReference type="InterPro" id="IPR014001">
    <property type="entry name" value="Helicase_ATP-bd"/>
</dbReference>
<dbReference type="InterPro" id="IPR014018">
    <property type="entry name" value="SecA_motor_DEAD"/>
</dbReference>
<dbReference type="InterPro" id="IPR027417">
    <property type="entry name" value="P-loop_NTPase"/>
</dbReference>
<dbReference type="PANTHER" id="PTHR30612:SF0">
    <property type="entry name" value="CHLOROPLAST PROTEIN-TRANSPORTING ATPASE"/>
    <property type="match status" value="1"/>
</dbReference>
<evidence type="ECO:0000256" key="10">
    <source>
        <dbReference type="ARBA" id="ARBA00022840"/>
    </source>
</evidence>
<evidence type="ECO:0000259" key="18">
    <source>
        <dbReference type="PROSITE" id="PS51192"/>
    </source>
</evidence>
<dbReference type="GO" id="GO:0065002">
    <property type="term" value="P:intracellular protein transmembrane transport"/>
    <property type="evidence" value="ECO:0007669"/>
    <property type="project" value="UniProtKB-UniRule"/>
</dbReference>
<name>A0A109BDJ8_HYPSL</name>
<dbReference type="InterPro" id="IPR036266">
    <property type="entry name" value="SecA_Wing/Scaffold_sf"/>
</dbReference>
<dbReference type="PROSITE" id="PS01312">
    <property type="entry name" value="SECA"/>
    <property type="match status" value="1"/>
</dbReference>
<evidence type="ECO:0000256" key="9">
    <source>
        <dbReference type="ARBA" id="ARBA00022833"/>
    </source>
</evidence>
<evidence type="ECO:0000256" key="12">
    <source>
        <dbReference type="ARBA" id="ARBA00022967"/>
    </source>
</evidence>
<evidence type="ECO:0000256" key="4">
    <source>
        <dbReference type="ARBA" id="ARBA00022475"/>
    </source>
</evidence>
<evidence type="ECO:0000259" key="19">
    <source>
        <dbReference type="PROSITE" id="PS51196"/>
    </source>
</evidence>
<dbReference type="InterPro" id="IPR000185">
    <property type="entry name" value="SecA"/>
</dbReference>
<keyword evidence="8 15" id="KW-0547">Nucleotide-binding</keyword>
<dbReference type="GO" id="GO:0005886">
    <property type="term" value="C:plasma membrane"/>
    <property type="evidence" value="ECO:0007669"/>
    <property type="project" value="UniProtKB-SubCell"/>
</dbReference>
<feature type="region of interest" description="Disordered" evidence="17">
    <location>
        <begin position="922"/>
        <end position="951"/>
    </location>
</feature>
<dbReference type="AlphaFoldDB" id="A0A109BDJ8"/>
<dbReference type="OrthoDB" id="9805579at2"/>
<evidence type="ECO:0000313" key="20">
    <source>
        <dbReference type="EMBL" id="KWT66227.1"/>
    </source>
</evidence>
<evidence type="ECO:0000256" key="8">
    <source>
        <dbReference type="ARBA" id="ARBA00022741"/>
    </source>
</evidence>
<dbReference type="Gene3D" id="1.10.3060.10">
    <property type="entry name" value="Helical scaffold and wing domains of SecA"/>
    <property type="match status" value="1"/>
</dbReference>
<keyword evidence="12 15" id="KW-1278">Translocase</keyword>
<dbReference type="InterPro" id="IPR020937">
    <property type="entry name" value="SecA_CS"/>
</dbReference>
<dbReference type="GO" id="GO:0031522">
    <property type="term" value="C:cell envelope Sec protein transport complex"/>
    <property type="evidence" value="ECO:0007669"/>
    <property type="project" value="TreeGrafter"/>
</dbReference>
<dbReference type="HAMAP" id="MF_01382">
    <property type="entry name" value="SecA"/>
    <property type="match status" value="1"/>
</dbReference>
<keyword evidence="9" id="KW-0862">Zinc</keyword>
<dbReference type="Gene3D" id="3.90.1440.10">
    <property type="entry name" value="SecA, preprotein cross-linking domain"/>
    <property type="match status" value="1"/>
</dbReference>
<dbReference type="FunFam" id="1.10.3060.10:FF:000003">
    <property type="entry name" value="Protein translocase subunit SecA"/>
    <property type="match status" value="1"/>
</dbReference>
<keyword evidence="21" id="KW-1185">Reference proteome</keyword>
<evidence type="ECO:0000256" key="7">
    <source>
        <dbReference type="ARBA" id="ARBA00022723"/>
    </source>
</evidence>
<feature type="domain" description="SecA family profile" evidence="19">
    <location>
        <begin position="6"/>
        <end position="669"/>
    </location>
</feature>
<dbReference type="Pfam" id="PF02810">
    <property type="entry name" value="SEC-C"/>
    <property type="match status" value="1"/>
</dbReference>